<reference evidence="2" key="1">
    <citation type="submission" date="2018-11" db="EMBL/GenBank/DDBJ databases">
        <authorList>
            <consortium name="Genoscope - CEA"/>
            <person name="William W."/>
        </authorList>
    </citation>
    <scope>NUCLEOTIDE SEQUENCE</scope>
</reference>
<accession>A0A3P6F6D5</accession>
<feature type="chain" id="PRO_5018235479" description="Secreted protein" evidence="1">
    <location>
        <begin position="21"/>
        <end position="85"/>
    </location>
</feature>
<keyword evidence="1" id="KW-0732">Signal</keyword>
<organism evidence="2">
    <name type="scientific">Brassica oleracea</name>
    <name type="common">Wild cabbage</name>
    <dbReference type="NCBI Taxonomy" id="3712"/>
    <lineage>
        <taxon>Eukaryota</taxon>
        <taxon>Viridiplantae</taxon>
        <taxon>Streptophyta</taxon>
        <taxon>Embryophyta</taxon>
        <taxon>Tracheophyta</taxon>
        <taxon>Spermatophyta</taxon>
        <taxon>Magnoliopsida</taxon>
        <taxon>eudicotyledons</taxon>
        <taxon>Gunneridae</taxon>
        <taxon>Pentapetalae</taxon>
        <taxon>rosids</taxon>
        <taxon>malvids</taxon>
        <taxon>Brassicales</taxon>
        <taxon>Brassicaceae</taxon>
        <taxon>Brassiceae</taxon>
        <taxon>Brassica</taxon>
    </lineage>
</organism>
<proteinExistence type="predicted"/>
<sequence>MVRLIFYALFVMFSVQLSTSAVTHLTPDLVTASSSCFAFAVETLRLAVMVSPRVLPLLPRLNVLSSPLLHLVRVVSMDLLSSAVA</sequence>
<name>A0A3P6F6D5_BRAOL</name>
<evidence type="ECO:0000313" key="2">
    <source>
        <dbReference type="EMBL" id="VDD42884.1"/>
    </source>
</evidence>
<dbReference type="EMBL" id="LR031877">
    <property type="protein sequence ID" value="VDD42884.1"/>
    <property type="molecule type" value="Genomic_DNA"/>
</dbReference>
<evidence type="ECO:0008006" key="3">
    <source>
        <dbReference type="Google" id="ProtNLM"/>
    </source>
</evidence>
<gene>
    <name evidence="2" type="ORF">BOLC5T30431H</name>
</gene>
<protein>
    <recommendedName>
        <fullName evidence="3">Secreted protein</fullName>
    </recommendedName>
</protein>
<feature type="signal peptide" evidence="1">
    <location>
        <begin position="1"/>
        <end position="20"/>
    </location>
</feature>
<dbReference type="AlphaFoldDB" id="A0A3P6F6D5"/>
<evidence type="ECO:0000256" key="1">
    <source>
        <dbReference type="SAM" id="SignalP"/>
    </source>
</evidence>